<evidence type="ECO:0000256" key="5">
    <source>
        <dbReference type="HAMAP-Rule" id="MF_00099"/>
    </source>
</evidence>
<organism evidence="10 11">
    <name type="scientific">Methylocystis echinoides</name>
    <dbReference type="NCBI Taxonomy" id="29468"/>
    <lineage>
        <taxon>Bacteria</taxon>
        <taxon>Pseudomonadati</taxon>
        <taxon>Pseudomonadota</taxon>
        <taxon>Alphaproteobacteria</taxon>
        <taxon>Hyphomicrobiales</taxon>
        <taxon>Methylocystaceae</taxon>
        <taxon>Methylocystis</taxon>
    </lineage>
</organism>
<keyword evidence="5 7" id="KW-0597">Phosphoprotein</keyword>
<dbReference type="NCBIfam" id="NF009206">
    <property type="entry name" value="PRK12555.1"/>
    <property type="match status" value="1"/>
</dbReference>
<dbReference type="GO" id="GO:0005737">
    <property type="term" value="C:cytoplasm"/>
    <property type="evidence" value="ECO:0007669"/>
    <property type="project" value="UniProtKB-SubCell"/>
</dbReference>
<dbReference type="Gene3D" id="3.40.50.2300">
    <property type="match status" value="1"/>
</dbReference>
<dbReference type="GO" id="GO:0008984">
    <property type="term" value="F:protein-glutamate methylesterase activity"/>
    <property type="evidence" value="ECO:0007669"/>
    <property type="project" value="UniProtKB-UniRule"/>
</dbReference>
<dbReference type="SUPFAM" id="SSF52738">
    <property type="entry name" value="Methylesterase CheB, C-terminal domain"/>
    <property type="match status" value="1"/>
</dbReference>
<comment type="catalytic activity">
    <reaction evidence="4 5">
        <text>[protein]-L-glutamate 5-O-methyl ester + H2O = L-glutamyl-[protein] + methanol + H(+)</text>
        <dbReference type="Rhea" id="RHEA:23236"/>
        <dbReference type="Rhea" id="RHEA-COMP:10208"/>
        <dbReference type="Rhea" id="RHEA-COMP:10311"/>
        <dbReference type="ChEBI" id="CHEBI:15377"/>
        <dbReference type="ChEBI" id="CHEBI:15378"/>
        <dbReference type="ChEBI" id="CHEBI:17790"/>
        <dbReference type="ChEBI" id="CHEBI:29973"/>
        <dbReference type="ChEBI" id="CHEBI:82795"/>
        <dbReference type="EC" id="3.1.1.61"/>
    </reaction>
</comment>
<dbReference type="InterPro" id="IPR001789">
    <property type="entry name" value="Sig_transdc_resp-reg_receiver"/>
</dbReference>
<feature type="domain" description="CheB-type methylesterase" evidence="9">
    <location>
        <begin position="151"/>
        <end position="343"/>
    </location>
</feature>
<dbReference type="GO" id="GO:0006935">
    <property type="term" value="P:chemotaxis"/>
    <property type="evidence" value="ECO:0007669"/>
    <property type="project" value="UniProtKB-UniRule"/>
</dbReference>
<feature type="active site" evidence="5 6">
    <location>
        <position position="285"/>
    </location>
</feature>
<evidence type="ECO:0000256" key="1">
    <source>
        <dbReference type="ARBA" id="ARBA00022490"/>
    </source>
</evidence>
<dbReference type="PROSITE" id="PS50122">
    <property type="entry name" value="CHEB"/>
    <property type="match status" value="1"/>
</dbReference>
<comment type="catalytic activity">
    <reaction evidence="5">
        <text>L-glutaminyl-[protein] + H2O = L-glutamyl-[protein] + NH4(+)</text>
        <dbReference type="Rhea" id="RHEA:16441"/>
        <dbReference type="Rhea" id="RHEA-COMP:10207"/>
        <dbReference type="Rhea" id="RHEA-COMP:10208"/>
        <dbReference type="ChEBI" id="CHEBI:15377"/>
        <dbReference type="ChEBI" id="CHEBI:28938"/>
        <dbReference type="ChEBI" id="CHEBI:29973"/>
        <dbReference type="ChEBI" id="CHEBI:30011"/>
        <dbReference type="EC" id="3.5.1.44"/>
    </reaction>
</comment>
<keyword evidence="1 5" id="KW-0963">Cytoplasm</keyword>
<feature type="active site" evidence="5 6">
    <location>
        <position position="189"/>
    </location>
</feature>
<protein>
    <recommendedName>
        <fullName evidence="5">Protein-glutamate methylesterase/protein-glutamine glutaminase</fullName>
        <ecNumber evidence="5">3.1.1.61</ecNumber>
        <ecNumber evidence="5">3.5.1.44</ecNumber>
    </recommendedName>
</protein>
<gene>
    <name evidence="5 10" type="primary">cheB</name>
    <name evidence="10" type="ORF">LMG27198_14430</name>
</gene>
<reference evidence="10" key="1">
    <citation type="journal article" date="2023" name="Int. J. Syst. Evol. Microbiol.">
        <title>Methylocystis iwaonis sp. nov., a type II methane-oxidizing bacterium from surface soil of a rice paddy field in Japan, and emended description of the genus Methylocystis (ex Whittenbury et al. 1970) Bowman et al. 1993.</title>
        <authorList>
            <person name="Kaise H."/>
            <person name="Sawadogo J.B."/>
            <person name="Alam M.S."/>
            <person name="Ueno C."/>
            <person name="Dianou D."/>
            <person name="Shinjo R."/>
            <person name="Asakawa S."/>
        </authorList>
    </citation>
    <scope>NUCLEOTIDE SEQUENCE</scope>
    <source>
        <strain evidence="10">LMG27198</strain>
    </source>
</reference>
<comment type="function">
    <text evidence="5">Involved in chemotaxis. Part of a chemotaxis signal transduction system that modulates chemotaxis in response to various stimuli. Catalyzes the demethylation of specific methylglutamate residues introduced into the chemoreceptors (methyl-accepting chemotaxis proteins or MCP) by CheR. Also mediates the irreversible deamidation of specific glutamine residues to glutamic acid.</text>
</comment>
<dbReference type="InterPro" id="IPR008248">
    <property type="entry name" value="CheB-like"/>
</dbReference>
<dbReference type="RefSeq" id="WP_281801677.1">
    <property type="nucleotide sequence ID" value="NZ_BSEC01000001.1"/>
</dbReference>
<comment type="subcellular location">
    <subcellularLocation>
        <location evidence="5">Cytoplasm</location>
    </subcellularLocation>
</comment>
<comment type="domain">
    <text evidence="5">Contains a C-terminal catalytic domain, and an N-terminal region which modulates catalytic activity.</text>
</comment>
<evidence type="ECO:0000313" key="10">
    <source>
        <dbReference type="EMBL" id="GLI92451.1"/>
    </source>
</evidence>
<comment type="similarity">
    <text evidence="5">Belongs to the CheB family.</text>
</comment>
<proteinExistence type="inferred from homology"/>
<dbReference type="InterPro" id="IPR000673">
    <property type="entry name" value="Sig_transdc_resp-reg_Me-estase"/>
</dbReference>
<dbReference type="SUPFAM" id="SSF52172">
    <property type="entry name" value="CheY-like"/>
    <property type="match status" value="1"/>
</dbReference>
<dbReference type="PROSITE" id="PS50110">
    <property type="entry name" value="RESPONSE_REGULATORY"/>
    <property type="match status" value="1"/>
</dbReference>
<name>A0A9W6LRI7_9HYPH</name>
<dbReference type="Proteomes" id="UP001144323">
    <property type="component" value="Unassembled WGS sequence"/>
</dbReference>
<dbReference type="PIRSF" id="PIRSF000876">
    <property type="entry name" value="RR_chemtxs_CheB"/>
    <property type="match status" value="1"/>
</dbReference>
<keyword evidence="2 5" id="KW-0145">Chemotaxis</keyword>
<keyword evidence="3 5" id="KW-0378">Hydrolase</keyword>
<evidence type="ECO:0000256" key="7">
    <source>
        <dbReference type="PROSITE-ProRule" id="PRU00169"/>
    </source>
</evidence>
<dbReference type="CDD" id="cd17541">
    <property type="entry name" value="REC_CheB-like"/>
    <property type="match status" value="1"/>
</dbReference>
<dbReference type="AlphaFoldDB" id="A0A9W6LRI7"/>
<evidence type="ECO:0000259" key="9">
    <source>
        <dbReference type="PROSITE" id="PS50122"/>
    </source>
</evidence>
<evidence type="ECO:0000256" key="4">
    <source>
        <dbReference type="ARBA" id="ARBA00048267"/>
    </source>
</evidence>
<dbReference type="EC" id="3.1.1.61" evidence="5"/>
<feature type="domain" description="Response regulatory" evidence="8">
    <location>
        <begin position="5"/>
        <end position="122"/>
    </location>
</feature>
<dbReference type="Gene3D" id="3.40.50.180">
    <property type="entry name" value="Methylesterase CheB, C-terminal domain"/>
    <property type="match status" value="1"/>
</dbReference>
<dbReference type="Pfam" id="PF01339">
    <property type="entry name" value="CheB_methylest"/>
    <property type="match status" value="1"/>
</dbReference>
<evidence type="ECO:0000259" key="8">
    <source>
        <dbReference type="PROSITE" id="PS50110"/>
    </source>
</evidence>
<dbReference type="HAMAP" id="MF_00099">
    <property type="entry name" value="CheB_chemtxs"/>
    <property type="match status" value="1"/>
</dbReference>
<dbReference type="SMART" id="SM00448">
    <property type="entry name" value="REC"/>
    <property type="match status" value="1"/>
</dbReference>
<accession>A0A9W6LRI7</accession>
<feature type="active site" evidence="5 6">
    <location>
        <position position="163"/>
    </location>
</feature>
<dbReference type="NCBIfam" id="NF001965">
    <property type="entry name" value="PRK00742.1"/>
    <property type="match status" value="1"/>
</dbReference>
<evidence type="ECO:0000256" key="3">
    <source>
        <dbReference type="ARBA" id="ARBA00022801"/>
    </source>
</evidence>
<comment type="PTM">
    <text evidence="5">Phosphorylated by CheA. Phosphorylation of the N-terminal regulatory domain activates the methylesterase activity.</text>
</comment>
<evidence type="ECO:0000256" key="6">
    <source>
        <dbReference type="PROSITE-ProRule" id="PRU00050"/>
    </source>
</evidence>
<dbReference type="GO" id="GO:0000156">
    <property type="term" value="F:phosphorelay response regulator activity"/>
    <property type="evidence" value="ECO:0007669"/>
    <property type="project" value="InterPro"/>
</dbReference>
<sequence>MKPCSVLVVDDSRTMRSLIAATLAADPEITVVGEASDAFEAREAIKQLSPDVVTLDIEMPKMNGLDFLERIMRLRPTPVIIISSLTERGTETSIRALEIGAVDCIAKPSARNRDSLDDLGSRVKAAASARLPRGAATARRSIEQGAVGGSYLSDGRVVAIGASMGGVEALCSLLGRFPENCPPTLVTQHMPAMFTKSFADRLDRLCRPKVTEAVDGAALIPGNVYIAPGGWKHMLVAGSDRTRVRLQEGELVSGHRPSVDALFQSVARTLGSRAIGVILTGMGRDGAQGLLSMRQSGAETIGQDEATSLVYGMPRAAFENGSVGAQLPLGGIAERIMTMTNKTRIR</sequence>
<dbReference type="PANTHER" id="PTHR42872:SF6">
    <property type="entry name" value="PROTEIN-GLUTAMATE METHYLESTERASE_PROTEIN-GLUTAMINE GLUTAMINASE"/>
    <property type="match status" value="1"/>
</dbReference>
<dbReference type="InterPro" id="IPR011006">
    <property type="entry name" value="CheY-like_superfamily"/>
</dbReference>
<dbReference type="GO" id="GO:0050568">
    <property type="term" value="F:protein-glutamine glutaminase activity"/>
    <property type="evidence" value="ECO:0007669"/>
    <property type="project" value="UniProtKB-UniRule"/>
</dbReference>
<evidence type="ECO:0000313" key="11">
    <source>
        <dbReference type="Proteomes" id="UP001144323"/>
    </source>
</evidence>
<keyword evidence="11" id="KW-1185">Reference proteome</keyword>
<comment type="caution">
    <text evidence="10">The sequence shown here is derived from an EMBL/GenBank/DDBJ whole genome shotgun (WGS) entry which is preliminary data.</text>
</comment>
<dbReference type="CDD" id="cd16432">
    <property type="entry name" value="CheB_Rec"/>
    <property type="match status" value="1"/>
</dbReference>
<dbReference type="PANTHER" id="PTHR42872">
    <property type="entry name" value="PROTEIN-GLUTAMATE METHYLESTERASE/PROTEIN-GLUTAMINE GLUTAMINASE"/>
    <property type="match status" value="1"/>
</dbReference>
<dbReference type="EC" id="3.5.1.44" evidence="5"/>
<evidence type="ECO:0000256" key="2">
    <source>
        <dbReference type="ARBA" id="ARBA00022500"/>
    </source>
</evidence>
<dbReference type="InterPro" id="IPR035909">
    <property type="entry name" value="CheB_C"/>
</dbReference>
<dbReference type="Pfam" id="PF00072">
    <property type="entry name" value="Response_reg"/>
    <property type="match status" value="1"/>
</dbReference>
<dbReference type="EMBL" id="BSEC01000001">
    <property type="protein sequence ID" value="GLI92451.1"/>
    <property type="molecule type" value="Genomic_DNA"/>
</dbReference>
<feature type="modified residue" description="4-aspartylphosphate" evidence="5 7">
    <location>
        <position position="56"/>
    </location>
</feature>